<dbReference type="EMBL" id="JAGKSP010000004">
    <property type="protein sequence ID" value="MBP3963673.1"/>
    <property type="molecule type" value="Genomic_DNA"/>
</dbReference>
<name>A0ABS5C6P7_9BACL</name>
<protein>
    <submittedName>
        <fullName evidence="2">DUF4038 domain-containing protein</fullName>
    </submittedName>
</protein>
<keyword evidence="4" id="KW-1185">Reference proteome</keyword>
<dbReference type="InterPro" id="IPR008979">
    <property type="entry name" value="Galactose-bd-like_sf"/>
</dbReference>
<comment type="caution">
    <text evidence="2">The sequence shown here is derived from an EMBL/GenBank/DDBJ whole genome shotgun (WGS) entry which is preliminary data.</text>
</comment>
<dbReference type="Pfam" id="PF13204">
    <property type="entry name" value="Apiosidase"/>
    <property type="match status" value="1"/>
</dbReference>
<gene>
    <name evidence="2" type="ORF">I8J30_02965</name>
    <name evidence="3" type="ORF">I8J30_13230</name>
</gene>
<dbReference type="Pfam" id="PF16586">
    <property type="entry name" value="DUF5060"/>
    <property type="match status" value="1"/>
</dbReference>
<reference evidence="2 4" key="1">
    <citation type="submission" date="2021-04" db="EMBL/GenBank/DDBJ databases">
        <title>Paenibacillus sp. DLE-14 whole genome sequence.</title>
        <authorList>
            <person name="Ham Y.J."/>
        </authorList>
    </citation>
    <scope>NUCLEOTIDE SEQUENCE [LARGE SCALE GENOMIC DNA]</scope>
    <source>
        <strain evidence="2 4">DLE-14</strain>
    </source>
</reference>
<dbReference type="InterPro" id="IPR024749">
    <property type="entry name" value="Collagen-bd_put"/>
</dbReference>
<dbReference type="InterPro" id="IPR025277">
    <property type="entry name" value="Apiosidase-like_cat_dom"/>
</dbReference>
<dbReference type="Gene3D" id="3.20.20.80">
    <property type="entry name" value="Glycosidases"/>
    <property type="match status" value="1"/>
</dbReference>
<evidence type="ECO:0000313" key="3">
    <source>
        <dbReference type="EMBL" id="MBP3963673.1"/>
    </source>
</evidence>
<sequence length="859" mass="95279">MSGWKPKHYHMIREEVYDMLTGLRVGLRKRRFSSLLLAFAIMMGALVIPQQASAADYTVQKWQTVEISLTSSKTYTNPFQDVDVTATFSGPGGVTITRPAFWNGGAVWKVRFAPTVTGAWTMTTAANDTTDTGLHNVTKTIQADAYTGSQAIYQKGFLKVSSNGRYLTYNDGTPFFYLGDTHWILPHERFSTSNKAGVASQFKYVVDKRVGQGFTVYQSEPIWQPHGGGTHTGADEEAVANLSDGFSSTDLPGFDNLDRKFKYIADQGLVHANAQVTWALDPASYSGVYTDAYMARVAKYWVARYGSYPVIWTIAQEIDRNMYNNYNTTTMSKWYAVGQSISDNDAYNQPLMPHMENTGTSVASNSTWASKAYHDGWAVQWQGDMTGMSTAKDFWNFATAKPSVMYESAYDGFWTDSRGALGAAYKSFQYGIYGYGYGASGTWNDVYSVSGAAEDFGTGYELPARYTWWYDGANYVTGDQLTYFKNYYTSLEWWKLVPRFDDASWGAFSDTSRSLLSSDGNSVYSVFFFNGTTSTGTLKQMDNAFLYNARWFNPRTGGYTAISSSAQASSGQWNIPAKPDSNDWVLLVQKTSTPAPNLTNMALGKTYSSSSSWDANQQAPKAFDGTTATNWQACNTCWNGQWLEVNFGANTTFNKVVLTEYDSRTTGYRIEYWNGSAWQTAYTGTSIGASFVPKTITFSAVTGSKARIYFTSGTANAPIIYEFEIYYDVPNLALGKTYSSSSSWDANQQAPKAFDGTTATNWQACSGCWSGQWLEVNFGANTTFNKVVLTEYDSRTTGYRIEYWNGSSWVTAYTGTSIGASGVPKVITFSAVTGSKARIYYTSGTSYAPIIYEFEVYNQ</sequence>
<dbReference type="InterPro" id="IPR013783">
    <property type="entry name" value="Ig-like_fold"/>
</dbReference>
<dbReference type="RefSeq" id="WP_210655231.1">
    <property type="nucleotide sequence ID" value="NZ_JAGKSP010000001.1"/>
</dbReference>
<organism evidence="2 4">
    <name type="scientific">Paenibacillus lignilyticus</name>
    <dbReference type="NCBI Taxonomy" id="1172615"/>
    <lineage>
        <taxon>Bacteria</taxon>
        <taxon>Bacillati</taxon>
        <taxon>Bacillota</taxon>
        <taxon>Bacilli</taxon>
        <taxon>Bacillales</taxon>
        <taxon>Paenibacillaceae</taxon>
        <taxon>Paenibacillus</taxon>
    </lineage>
</organism>
<dbReference type="Pfam" id="PF12904">
    <property type="entry name" value="Collagen_bind_2"/>
    <property type="match status" value="1"/>
</dbReference>
<evidence type="ECO:0000313" key="2">
    <source>
        <dbReference type="EMBL" id="MBP3961657.1"/>
    </source>
</evidence>
<dbReference type="Gene3D" id="2.60.120.260">
    <property type="entry name" value="Galactose-binding domain-like"/>
    <property type="match status" value="2"/>
</dbReference>
<evidence type="ECO:0000259" key="1">
    <source>
        <dbReference type="PROSITE" id="PS50022"/>
    </source>
</evidence>
<dbReference type="Gene3D" id="2.60.40.10">
    <property type="entry name" value="Immunoglobulins"/>
    <property type="match status" value="1"/>
</dbReference>
<dbReference type="InterPro" id="IPR032260">
    <property type="entry name" value="DUF5060"/>
</dbReference>
<dbReference type="InterPro" id="IPR000421">
    <property type="entry name" value="FA58C"/>
</dbReference>
<dbReference type="PROSITE" id="PS50022">
    <property type="entry name" value="FA58C_3"/>
    <property type="match status" value="1"/>
</dbReference>
<dbReference type="EMBL" id="JAGKSP010000001">
    <property type="protein sequence ID" value="MBP3961657.1"/>
    <property type="molecule type" value="Genomic_DNA"/>
</dbReference>
<feature type="domain" description="F5/8 type C" evidence="1">
    <location>
        <begin position="591"/>
        <end position="728"/>
    </location>
</feature>
<dbReference type="Proteomes" id="UP000673394">
    <property type="component" value="Unassembled WGS sequence"/>
</dbReference>
<proteinExistence type="predicted"/>
<evidence type="ECO:0000313" key="4">
    <source>
        <dbReference type="Proteomes" id="UP000673394"/>
    </source>
</evidence>
<dbReference type="PANTHER" id="PTHR37836">
    <property type="entry name" value="LMO1036 PROTEIN"/>
    <property type="match status" value="1"/>
</dbReference>
<dbReference type="PANTHER" id="PTHR37836:SF2">
    <property type="entry name" value="DUF4038 DOMAIN-CONTAINING PROTEIN"/>
    <property type="match status" value="1"/>
</dbReference>
<dbReference type="Pfam" id="PF00754">
    <property type="entry name" value="F5_F8_type_C"/>
    <property type="match status" value="2"/>
</dbReference>
<dbReference type="SUPFAM" id="SSF49785">
    <property type="entry name" value="Galactose-binding domain-like"/>
    <property type="match status" value="2"/>
</dbReference>
<accession>A0ABS5C6P7</accession>